<keyword evidence="4" id="KW-0539">Nucleus</keyword>
<evidence type="ECO:0000259" key="6">
    <source>
        <dbReference type="Pfam" id="PF04824"/>
    </source>
</evidence>
<dbReference type="SUPFAM" id="SSF46785">
    <property type="entry name" value="Winged helix' DNA-binding domain"/>
    <property type="match status" value="1"/>
</dbReference>
<dbReference type="Proteomes" id="UP000694569">
    <property type="component" value="Unplaced"/>
</dbReference>
<dbReference type="GO" id="GO:0007059">
    <property type="term" value="P:chromosome segregation"/>
    <property type="evidence" value="ECO:0007669"/>
    <property type="project" value="UniProtKB-KW"/>
</dbReference>
<feature type="compositionally biased region" description="Basic and acidic residues" evidence="5">
    <location>
        <begin position="238"/>
        <end position="294"/>
    </location>
</feature>
<dbReference type="InterPro" id="IPR023093">
    <property type="entry name" value="ScpA-like_C"/>
</dbReference>
<dbReference type="InterPro" id="IPR006910">
    <property type="entry name" value="Rad21_Rec8_N"/>
</dbReference>
<dbReference type="OrthoDB" id="10071381at2759"/>
<dbReference type="GO" id="GO:0003682">
    <property type="term" value="F:chromatin binding"/>
    <property type="evidence" value="ECO:0007669"/>
    <property type="project" value="TreeGrafter"/>
</dbReference>
<reference evidence="8" key="1">
    <citation type="submission" date="2025-08" db="UniProtKB">
        <authorList>
            <consortium name="Ensembl"/>
        </authorList>
    </citation>
    <scope>IDENTIFICATION</scope>
</reference>
<dbReference type="AlphaFoldDB" id="A0A8C5Q0R0"/>
<evidence type="ECO:0000313" key="9">
    <source>
        <dbReference type="Proteomes" id="UP000694569"/>
    </source>
</evidence>
<dbReference type="PANTHER" id="PTHR12585">
    <property type="entry name" value="SCC1 / RAD21 FAMILY MEMBER"/>
    <property type="match status" value="1"/>
</dbReference>
<evidence type="ECO:0000256" key="4">
    <source>
        <dbReference type="ARBA" id="ARBA00023242"/>
    </source>
</evidence>
<evidence type="ECO:0000256" key="3">
    <source>
        <dbReference type="ARBA" id="ARBA00022829"/>
    </source>
</evidence>
<evidence type="ECO:0000256" key="1">
    <source>
        <dbReference type="ARBA" id="ARBA00004123"/>
    </source>
</evidence>
<gene>
    <name evidence="8" type="primary">REC8</name>
</gene>
<dbReference type="GO" id="GO:0005634">
    <property type="term" value="C:nucleus"/>
    <property type="evidence" value="ECO:0007669"/>
    <property type="project" value="UniProtKB-SubCell"/>
</dbReference>
<dbReference type="PANTHER" id="PTHR12585:SF27">
    <property type="entry name" value="MEIOTIC RECOMBINATION PROTEIN REC8 HOMOLOG"/>
    <property type="match status" value="1"/>
</dbReference>
<feature type="region of interest" description="Disordered" evidence="5">
    <location>
        <begin position="310"/>
        <end position="349"/>
    </location>
</feature>
<dbReference type="CDD" id="cd21794">
    <property type="entry name" value="Rad21_Rec8_M_Rec8"/>
    <property type="match status" value="1"/>
</dbReference>
<feature type="domain" description="Rad21/Rec8-like protein N-terminal" evidence="7">
    <location>
        <begin position="1"/>
        <end position="112"/>
    </location>
</feature>
<organism evidence="8 9">
    <name type="scientific">Leptobrachium leishanense</name>
    <name type="common">Leishan spiny toad</name>
    <dbReference type="NCBI Taxonomy" id="445787"/>
    <lineage>
        <taxon>Eukaryota</taxon>
        <taxon>Metazoa</taxon>
        <taxon>Chordata</taxon>
        <taxon>Craniata</taxon>
        <taxon>Vertebrata</taxon>
        <taxon>Euteleostomi</taxon>
        <taxon>Amphibia</taxon>
        <taxon>Batrachia</taxon>
        <taxon>Anura</taxon>
        <taxon>Pelobatoidea</taxon>
        <taxon>Megophryidae</taxon>
        <taxon>Leptobrachium</taxon>
    </lineage>
</organism>
<dbReference type="Gene3D" id="1.10.10.580">
    <property type="entry name" value="Structural maintenance of chromosome 1. Chain E"/>
    <property type="match status" value="1"/>
</dbReference>
<feature type="domain" description="Rad21/Rec8-like protein C-terminal eukaryotic" evidence="6">
    <location>
        <begin position="718"/>
        <end position="769"/>
    </location>
</feature>
<proteinExistence type="inferred from homology"/>
<dbReference type="Pfam" id="PF04824">
    <property type="entry name" value="Rad21_Rec8"/>
    <property type="match status" value="1"/>
</dbReference>
<dbReference type="InterPro" id="IPR039781">
    <property type="entry name" value="Rad21/Rec8-like"/>
</dbReference>
<dbReference type="InterPro" id="IPR036390">
    <property type="entry name" value="WH_DNA-bd_sf"/>
</dbReference>
<comment type="similarity">
    <text evidence="2">Belongs to the rad21 family.</text>
</comment>
<evidence type="ECO:0000256" key="5">
    <source>
        <dbReference type="SAM" id="MobiDB-lite"/>
    </source>
</evidence>
<dbReference type="GO" id="GO:0051177">
    <property type="term" value="P:meiotic sister chromatid cohesion"/>
    <property type="evidence" value="ECO:0007669"/>
    <property type="project" value="TreeGrafter"/>
</dbReference>
<comment type="subcellular location">
    <subcellularLocation>
        <location evidence="1">Nucleus</location>
    </subcellularLocation>
</comment>
<feature type="compositionally biased region" description="Basic and acidic residues" evidence="5">
    <location>
        <begin position="337"/>
        <end position="349"/>
    </location>
</feature>
<feature type="compositionally biased region" description="Basic and acidic residues" evidence="5">
    <location>
        <begin position="310"/>
        <end position="329"/>
    </location>
</feature>
<dbReference type="InterPro" id="IPR006909">
    <property type="entry name" value="Rad21/Rec8_C_eu"/>
</dbReference>
<keyword evidence="9" id="KW-1185">Reference proteome</keyword>
<evidence type="ECO:0000259" key="7">
    <source>
        <dbReference type="Pfam" id="PF04825"/>
    </source>
</evidence>
<evidence type="ECO:0000313" key="8">
    <source>
        <dbReference type="Ensembl" id="ENSLLEP00000030846.1"/>
    </source>
</evidence>
<reference evidence="8" key="2">
    <citation type="submission" date="2025-09" db="UniProtKB">
        <authorList>
            <consortium name="Ensembl"/>
        </authorList>
    </citation>
    <scope>IDENTIFICATION</scope>
</reference>
<dbReference type="Pfam" id="PF04825">
    <property type="entry name" value="Rad21_Rec8_N"/>
    <property type="match status" value="1"/>
</dbReference>
<feature type="region of interest" description="Disordered" evidence="5">
    <location>
        <begin position="234"/>
        <end position="294"/>
    </location>
</feature>
<dbReference type="GO" id="GO:0006302">
    <property type="term" value="P:double-strand break repair"/>
    <property type="evidence" value="ECO:0007669"/>
    <property type="project" value="TreeGrafter"/>
</dbReference>
<evidence type="ECO:0000256" key="2">
    <source>
        <dbReference type="ARBA" id="ARBA00009870"/>
    </source>
</evidence>
<accession>A0A8C5Q0R0</accession>
<dbReference type="GO" id="GO:0030893">
    <property type="term" value="C:meiotic cohesin complex"/>
    <property type="evidence" value="ECO:0007669"/>
    <property type="project" value="TreeGrafter"/>
</dbReference>
<dbReference type="Ensembl" id="ENSLLET00000032033.1">
    <property type="protein sequence ID" value="ENSLLEP00000030846.1"/>
    <property type="gene ID" value="ENSLLEG00000019523.1"/>
</dbReference>
<protein>
    <submittedName>
        <fullName evidence="8">REC8 meiotic recombination protein</fullName>
    </submittedName>
</protein>
<keyword evidence="3" id="KW-0159">Chromosome partition</keyword>
<name>A0A8C5Q0R0_9ANUR</name>
<feature type="region of interest" description="Disordered" evidence="5">
    <location>
        <begin position="170"/>
        <end position="196"/>
    </location>
</feature>
<dbReference type="GeneTree" id="ENSGT00390000011379"/>
<sequence>MFYYPNVLQRHTGCFSTIWLAATRGTKILKREYMKVNVIITCQKIMEYILQQVPAPYPGSPIPRLSLYLSAQLSYGVVCVYHRQCDLLLDEMKNILDGLHRAERQLKIDILHSEQQSLIPDALVRMEMLEDAPNPFFGMMTFPSELPDPFMIPQVRQLLEAPSPEISRLDKTLPKWRRERKHEEGDHVSSQESITMQDVEPVILPAVEFGQDLPEITAHDLEFLMSVVPAFPEEETIPEPRKREKTKPSDARERPKAKPKEADADREPSAKREDQMEISEREAEKERDHLAAVKKEREYIEMLETEIEHLRASERQSLHQEKAEQEVKAQQKTKKEKQHDEETEREKKRLRKAVEEIKRLTENGADAGALREKAKEIAHLKKLQKEREKQWKAEKEAERIKEYEREIARKQEAEREREWLRAAVEEIERLKKDLEKRDRKKEEKMDIVDESADGPRVMEAEPLTPRLSPITRLPSDVLPKSEAAIVVDDITREPKVLFPEITPEHRTPEFTSPLLPPMQPSTPQLILPDISPTGLRRSPLRHVVKKPHLIIDKETQIDSHQMQEQIKTPQVHTQAVVPVAARRLKFRTLASLFNAPTNPHWMAPELVSLWSRCAVLEERRVVQEQEASISELEAVREGAESVVGAMVSSEFSLEVSEEDRSRPLYLTPEEKESVPSQDERLLPVVPEMPELIVELPEVEEILIEDLLRNLFSQIESYGQTDFLSVAPHSLSRLLVSMFFYSCLVLCSEEVINMEQAEPYGQIIITPGERYAHK</sequence>